<evidence type="ECO:0000256" key="2">
    <source>
        <dbReference type="ARBA" id="ARBA00023098"/>
    </source>
</evidence>
<dbReference type="InterPro" id="IPR039034">
    <property type="entry name" value="INPP4"/>
</dbReference>
<evidence type="ECO:0000256" key="3">
    <source>
        <dbReference type="SAM" id="MobiDB-lite"/>
    </source>
</evidence>
<feature type="region of interest" description="Disordered" evidence="3">
    <location>
        <begin position="1"/>
        <end position="32"/>
    </location>
</feature>
<dbReference type="GO" id="GO:0005737">
    <property type="term" value="C:cytoplasm"/>
    <property type="evidence" value="ECO:0007669"/>
    <property type="project" value="TreeGrafter"/>
</dbReference>
<dbReference type="EMBL" id="CAKKNE010000003">
    <property type="protein sequence ID" value="CAH0370823.1"/>
    <property type="molecule type" value="Genomic_DNA"/>
</dbReference>
<feature type="region of interest" description="Disordered" evidence="3">
    <location>
        <begin position="72"/>
        <end position="94"/>
    </location>
</feature>
<dbReference type="GO" id="GO:0016316">
    <property type="term" value="F:phosphatidylinositol-3,4-bisphosphate 4-phosphatase activity"/>
    <property type="evidence" value="ECO:0007669"/>
    <property type="project" value="InterPro"/>
</dbReference>
<gene>
    <name evidence="4" type="ORF">PECAL_3P07320</name>
</gene>
<dbReference type="Proteomes" id="UP000789595">
    <property type="component" value="Unassembled WGS sequence"/>
</dbReference>
<dbReference type="AlphaFoldDB" id="A0A8J2SDQ2"/>
<feature type="compositionally biased region" description="Low complexity" evidence="3">
    <location>
        <begin position="1"/>
        <end position="25"/>
    </location>
</feature>
<feature type="compositionally biased region" description="Low complexity" evidence="3">
    <location>
        <begin position="823"/>
        <end position="834"/>
    </location>
</feature>
<comment type="caution">
    <text evidence="4">The sequence shown here is derived from an EMBL/GenBank/DDBJ whole genome shotgun (WGS) entry which is preliminary data.</text>
</comment>
<sequence length="1007" mass="103156">MDDAASSEAAAPAAATDAATTQEAPQRADADVTDLLTAELDAAVAAAAPQRTDSTDVLTAELDALLAMPAPETAAPPAAKPPPPPQDAAAGDTEPLAGRGQWVAFSVANAYAAKQQGAMAAFARKAPEARDVRALMDGEAPWASETHPRVALGAEGSLDASFKTCAYVRSDGGGDERLRVEVRAKAPGGDDASIGAAEFSRDDLVRARDPVVAPLAPGAGAFCRATPLGPDEVLDAAARRAGTACLRQAFLLDDGRVLSEACCESVGAHEIVRDVLKPVADGATRAAAAWLARAERERVVRCAFADDDDARAHGARKLRVAVLGARGVTRAAAAAGGGAPPADVKANLARLGRSAFGFARRLRSGDLPNPLGAEDAAAPAPFVRVEVERDGARTRLGRTNTEYASVAPSFGANARAERSCPHAAPRTAFEAEEGAARLVAGSDLSPLGVAPVLEAYAPAAGAGASLVLTLLDERYSVERGVVGEVIGEALVELPAPSAGPPAPAWVPVGGSGAEVFVAVHVVALEGAAAAALPDGGDEDDLRAWLGAAAPSHAPAAARDHGWMRRHGEALAATGARLRRLAAEAEAQALAGRSCFKSSTRKGDAGVAAHATNVHAYLASVRGVEGGAALLAMCTAGAPAAAATLGSDGGGLLRLQRGASGGDETAAAYATRRALVLAQALQVLAQALRAKVAALLASPSTAKEVCKSWRETGTDVVFLSLISTAGRELAMLEDVAGIVDALQDVNVEISGGFGYDPSTRTLGLGMTGVDGLGLETFRASVVLVAQGLDVRQSLAHSQQTAKDAMSSFLATAKTAAQDVRQKIGGSSANGPVAAPGAPPPPSDDDARRLQNTLNRAAAQRLAARAELLGDGGASRHYAAAVERESAALASGAFEKHWTIIVEAERLARRLDLPLAVFCKSGKDRTGMAATLAAAAFCGEFGRDNEQIVLATANLLRAHGTRILICEKNTGRRRYAFNAFQREFLPAPFRPPPSTIEDLASSLIHRDMS</sequence>
<accession>A0A8J2SDQ2</accession>
<dbReference type="PANTHER" id="PTHR12187:SF11">
    <property type="entry name" value="PHOSPHATIDYLINOSITOL-3,4-BISPHOSPHATE 4-PHOSPHATASE"/>
    <property type="match status" value="1"/>
</dbReference>
<name>A0A8J2SDQ2_9STRA</name>
<protein>
    <submittedName>
        <fullName evidence="4">Uncharacterized protein</fullName>
    </submittedName>
</protein>
<evidence type="ECO:0000313" key="4">
    <source>
        <dbReference type="EMBL" id="CAH0370823.1"/>
    </source>
</evidence>
<feature type="region of interest" description="Disordered" evidence="3">
    <location>
        <begin position="822"/>
        <end position="846"/>
    </location>
</feature>
<organism evidence="4 5">
    <name type="scientific">Pelagomonas calceolata</name>
    <dbReference type="NCBI Taxonomy" id="35677"/>
    <lineage>
        <taxon>Eukaryota</taxon>
        <taxon>Sar</taxon>
        <taxon>Stramenopiles</taxon>
        <taxon>Ochrophyta</taxon>
        <taxon>Pelagophyceae</taxon>
        <taxon>Pelagomonadales</taxon>
        <taxon>Pelagomonadaceae</taxon>
        <taxon>Pelagomonas</taxon>
    </lineage>
</organism>
<proteinExistence type="predicted"/>
<reference evidence="4" key="1">
    <citation type="submission" date="2021-11" db="EMBL/GenBank/DDBJ databases">
        <authorList>
            <consortium name="Genoscope - CEA"/>
            <person name="William W."/>
        </authorList>
    </citation>
    <scope>NUCLEOTIDE SEQUENCE</scope>
</reference>
<evidence type="ECO:0000256" key="1">
    <source>
        <dbReference type="ARBA" id="ARBA00022801"/>
    </source>
</evidence>
<dbReference type="OrthoDB" id="159395at2759"/>
<keyword evidence="2" id="KW-0443">Lipid metabolism</keyword>
<evidence type="ECO:0000313" key="5">
    <source>
        <dbReference type="Proteomes" id="UP000789595"/>
    </source>
</evidence>
<keyword evidence="5" id="KW-1185">Reference proteome</keyword>
<keyword evidence="1" id="KW-0378">Hydrolase</keyword>
<dbReference type="PANTHER" id="PTHR12187">
    <property type="entry name" value="AGAP000124-PA"/>
    <property type="match status" value="1"/>
</dbReference>